<gene>
    <name evidence="1" type="ORF">CDL15_Pgr023951</name>
    <name evidence="2" type="ORF">CRG98_040282</name>
</gene>
<dbReference type="EMBL" id="PGOL01003826">
    <property type="protein sequence ID" value="PKI39325.1"/>
    <property type="molecule type" value="Genomic_DNA"/>
</dbReference>
<dbReference type="AlphaFoldDB" id="A0A218WV77"/>
<reference evidence="2 4" key="3">
    <citation type="submission" date="2017-11" db="EMBL/GenBank/DDBJ databases">
        <title>De-novo sequencing of pomegranate (Punica granatum L.) genome.</title>
        <authorList>
            <person name="Akparov Z."/>
            <person name="Amiraslanov A."/>
            <person name="Hajiyeva S."/>
            <person name="Abbasov M."/>
            <person name="Kaur K."/>
            <person name="Hamwieh A."/>
            <person name="Solovyev V."/>
            <person name="Salamov A."/>
            <person name="Braich B."/>
            <person name="Kosarev P."/>
            <person name="Mahmoud A."/>
            <person name="Hajiyev E."/>
            <person name="Babayeva S."/>
            <person name="Izzatullayeva V."/>
            <person name="Mammadov A."/>
            <person name="Mammadov A."/>
            <person name="Sharifova S."/>
            <person name="Ojaghi J."/>
            <person name="Eynullazada K."/>
            <person name="Bayramov B."/>
            <person name="Abdulazimova A."/>
            <person name="Shahmuradov I."/>
        </authorList>
    </citation>
    <scope>NUCLEOTIDE SEQUENCE [LARGE SCALE GENOMIC DNA]</scope>
    <source>
        <strain evidence="2">AG2017</strain>
        <strain evidence="4">cv. AG2017</strain>
        <tissue evidence="2">Leaf</tissue>
    </source>
</reference>
<reference evidence="1" key="2">
    <citation type="submission" date="2017-06" db="EMBL/GenBank/DDBJ databases">
        <title>The pomegranate genome and the genomics of punicalagin biosynthesis.</title>
        <authorList>
            <person name="Xu C."/>
        </authorList>
    </citation>
    <scope>NUCLEOTIDE SEQUENCE [LARGE SCALE GENOMIC DNA]</scope>
    <source>
        <tissue evidence="1">Fresh leaf</tissue>
    </source>
</reference>
<dbReference type="EMBL" id="MTKT01003206">
    <property type="protein sequence ID" value="OWM76408.1"/>
    <property type="molecule type" value="Genomic_DNA"/>
</dbReference>
<evidence type="ECO:0000313" key="1">
    <source>
        <dbReference type="EMBL" id="OWM76408.1"/>
    </source>
</evidence>
<evidence type="ECO:0000313" key="2">
    <source>
        <dbReference type="EMBL" id="PKI39325.1"/>
    </source>
</evidence>
<evidence type="ECO:0000313" key="4">
    <source>
        <dbReference type="Proteomes" id="UP000233551"/>
    </source>
</evidence>
<dbReference type="Proteomes" id="UP000197138">
    <property type="component" value="Unassembled WGS sequence"/>
</dbReference>
<comment type="caution">
    <text evidence="1">The sequence shown here is derived from an EMBL/GenBank/DDBJ whole genome shotgun (WGS) entry which is preliminary data.</text>
</comment>
<proteinExistence type="predicted"/>
<sequence>MAFTWPRTATTGGCWTAIEAEKVAIIADVLFATFRDWARLFATGRHCSRLFTIVRDGTRLFATRRDCSLLDATVMRETGHGCPEPTLVA</sequence>
<keyword evidence="4" id="KW-1185">Reference proteome</keyword>
<accession>A0A218WV77</accession>
<name>A0A218WV77_PUNGR</name>
<dbReference type="Proteomes" id="UP000233551">
    <property type="component" value="Unassembled WGS sequence"/>
</dbReference>
<protein>
    <submittedName>
        <fullName evidence="1">Uncharacterized protein</fullName>
    </submittedName>
</protein>
<organism evidence="1 3">
    <name type="scientific">Punica granatum</name>
    <name type="common">Pomegranate</name>
    <dbReference type="NCBI Taxonomy" id="22663"/>
    <lineage>
        <taxon>Eukaryota</taxon>
        <taxon>Viridiplantae</taxon>
        <taxon>Streptophyta</taxon>
        <taxon>Embryophyta</taxon>
        <taxon>Tracheophyta</taxon>
        <taxon>Spermatophyta</taxon>
        <taxon>Magnoliopsida</taxon>
        <taxon>eudicotyledons</taxon>
        <taxon>Gunneridae</taxon>
        <taxon>Pentapetalae</taxon>
        <taxon>rosids</taxon>
        <taxon>malvids</taxon>
        <taxon>Myrtales</taxon>
        <taxon>Lythraceae</taxon>
        <taxon>Punica</taxon>
    </lineage>
</organism>
<reference evidence="3" key="1">
    <citation type="journal article" date="2017" name="Plant J.">
        <title>The pomegranate (Punica granatum L.) genome and the genomics of punicalagin biosynthesis.</title>
        <authorList>
            <person name="Qin G."/>
            <person name="Xu C."/>
            <person name="Ming R."/>
            <person name="Tang H."/>
            <person name="Guyot R."/>
            <person name="Kramer E.M."/>
            <person name="Hu Y."/>
            <person name="Yi X."/>
            <person name="Qi Y."/>
            <person name="Xu X."/>
            <person name="Gao Z."/>
            <person name="Pan H."/>
            <person name="Jian J."/>
            <person name="Tian Y."/>
            <person name="Yue Z."/>
            <person name="Xu Y."/>
        </authorList>
    </citation>
    <scope>NUCLEOTIDE SEQUENCE [LARGE SCALE GENOMIC DNA]</scope>
    <source>
        <strain evidence="3">cv. Dabenzi</strain>
    </source>
</reference>
<evidence type="ECO:0000313" key="3">
    <source>
        <dbReference type="Proteomes" id="UP000197138"/>
    </source>
</evidence>